<reference evidence="2" key="1">
    <citation type="journal article" date="2020" name="Stud. Mycol.">
        <title>101 Dothideomycetes genomes: a test case for predicting lifestyles and emergence of pathogens.</title>
        <authorList>
            <person name="Haridas S."/>
            <person name="Albert R."/>
            <person name="Binder M."/>
            <person name="Bloem J."/>
            <person name="Labutti K."/>
            <person name="Salamov A."/>
            <person name="Andreopoulos B."/>
            <person name="Baker S."/>
            <person name="Barry K."/>
            <person name="Bills G."/>
            <person name="Bluhm B."/>
            <person name="Cannon C."/>
            <person name="Castanera R."/>
            <person name="Culley D."/>
            <person name="Daum C."/>
            <person name="Ezra D."/>
            <person name="Gonzalez J."/>
            <person name="Henrissat B."/>
            <person name="Kuo A."/>
            <person name="Liang C."/>
            <person name="Lipzen A."/>
            <person name="Lutzoni F."/>
            <person name="Magnuson J."/>
            <person name="Mondo S."/>
            <person name="Nolan M."/>
            <person name="Ohm R."/>
            <person name="Pangilinan J."/>
            <person name="Park H.-J."/>
            <person name="Ramirez L."/>
            <person name="Alfaro M."/>
            <person name="Sun H."/>
            <person name="Tritt A."/>
            <person name="Yoshinaga Y."/>
            <person name="Zwiers L.-H."/>
            <person name="Turgeon B."/>
            <person name="Goodwin S."/>
            <person name="Spatafora J."/>
            <person name="Crous P."/>
            <person name="Grigoriev I."/>
        </authorList>
    </citation>
    <scope>NUCLEOTIDE SEQUENCE</scope>
    <source>
        <strain evidence="2">CBS 122367</strain>
    </source>
</reference>
<feature type="compositionally biased region" description="Polar residues" evidence="1">
    <location>
        <begin position="22"/>
        <end position="34"/>
    </location>
</feature>
<dbReference type="AlphaFoldDB" id="A0A6G1II91"/>
<dbReference type="EMBL" id="MU005621">
    <property type="protein sequence ID" value="KAF2677619.1"/>
    <property type="molecule type" value="Genomic_DNA"/>
</dbReference>
<accession>A0A6G1II91</accession>
<evidence type="ECO:0000313" key="2">
    <source>
        <dbReference type="EMBL" id="KAF2677619.1"/>
    </source>
</evidence>
<sequence length="105" mass="11631">MCLPGLAQGPNKVMNILMVAQHLSQRPPNPTSAHPRQRPHTLKPTPDLSPDPHPNATAQPIRPTTICQTPKYPVDKSSPHVPYPNTFGHLSTHSPQHIIVRPKIR</sequence>
<name>A0A6G1II91_9PLEO</name>
<feature type="region of interest" description="Disordered" evidence="1">
    <location>
        <begin position="22"/>
        <end position="94"/>
    </location>
</feature>
<evidence type="ECO:0000256" key="1">
    <source>
        <dbReference type="SAM" id="MobiDB-lite"/>
    </source>
</evidence>
<proteinExistence type="predicted"/>
<protein>
    <submittedName>
        <fullName evidence="2">Uncharacterized protein</fullName>
    </submittedName>
</protein>
<organism evidence="2 3">
    <name type="scientific">Lentithecium fluviatile CBS 122367</name>
    <dbReference type="NCBI Taxonomy" id="1168545"/>
    <lineage>
        <taxon>Eukaryota</taxon>
        <taxon>Fungi</taxon>
        <taxon>Dikarya</taxon>
        <taxon>Ascomycota</taxon>
        <taxon>Pezizomycotina</taxon>
        <taxon>Dothideomycetes</taxon>
        <taxon>Pleosporomycetidae</taxon>
        <taxon>Pleosporales</taxon>
        <taxon>Massarineae</taxon>
        <taxon>Lentitheciaceae</taxon>
        <taxon>Lentithecium</taxon>
    </lineage>
</organism>
<dbReference type="Proteomes" id="UP000799291">
    <property type="component" value="Unassembled WGS sequence"/>
</dbReference>
<gene>
    <name evidence="2" type="ORF">K458DRAFT_423881</name>
</gene>
<keyword evidence="3" id="KW-1185">Reference proteome</keyword>
<evidence type="ECO:0000313" key="3">
    <source>
        <dbReference type="Proteomes" id="UP000799291"/>
    </source>
</evidence>